<dbReference type="RefSeq" id="WP_121875469.1">
    <property type="nucleotide sequence ID" value="NZ_REFJ01000001.1"/>
</dbReference>
<evidence type="ECO:0000256" key="10">
    <source>
        <dbReference type="ARBA" id="ARBA00023136"/>
    </source>
</evidence>
<dbReference type="GO" id="GO:0042777">
    <property type="term" value="P:proton motive force-driven plasma membrane ATP synthesis"/>
    <property type="evidence" value="ECO:0007669"/>
    <property type="project" value="TreeGrafter"/>
</dbReference>
<dbReference type="OrthoDB" id="9789241at2"/>
<accession>A0A3M0AB71</accession>
<dbReference type="PROSITE" id="PS00449">
    <property type="entry name" value="ATPASE_A"/>
    <property type="match status" value="1"/>
</dbReference>
<evidence type="ECO:0000313" key="14">
    <source>
        <dbReference type="EMBL" id="RMA82120.1"/>
    </source>
</evidence>
<keyword evidence="11 12" id="KW-0066">ATP synthesis</keyword>
<feature type="transmembrane region" description="Helical" evidence="12">
    <location>
        <begin position="254"/>
        <end position="275"/>
    </location>
</feature>
<dbReference type="Pfam" id="PF00119">
    <property type="entry name" value="ATP-synt_A"/>
    <property type="match status" value="1"/>
</dbReference>
<feature type="transmembrane region" description="Helical" evidence="12">
    <location>
        <begin position="211"/>
        <end position="234"/>
    </location>
</feature>
<dbReference type="GO" id="GO:0046933">
    <property type="term" value="F:proton-transporting ATP synthase activity, rotational mechanism"/>
    <property type="evidence" value="ECO:0007669"/>
    <property type="project" value="UniProtKB-UniRule"/>
</dbReference>
<dbReference type="GO" id="GO:0005886">
    <property type="term" value="C:plasma membrane"/>
    <property type="evidence" value="ECO:0007669"/>
    <property type="project" value="UniProtKB-SubCell"/>
</dbReference>
<comment type="function">
    <text evidence="12 13">Key component of the proton channel; it plays a direct role in the translocation of protons across the membrane.</text>
</comment>
<keyword evidence="5 12" id="KW-0138">CF(0)</keyword>
<organism evidence="14 15">
    <name type="scientific">Umboniibacter marinipuniceus</name>
    <dbReference type="NCBI Taxonomy" id="569599"/>
    <lineage>
        <taxon>Bacteria</taxon>
        <taxon>Pseudomonadati</taxon>
        <taxon>Pseudomonadota</taxon>
        <taxon>Gammaproteobacteria</taxon>
        <taxon>Cellvibrionales</taxon>
        <taxon>Cellvibrionaceae</taxon>
        <taxon>Umboniibacter</taxon>
    </lineage>
</organism>
<evidence type="ECO:0000256" key="11">
    <source>
        <dbReference type="ARBA" id="ARBA00023310"/>
    </source>
</evidence>
<dbReference type="AlphaFoldDB" id="A0A3M0AB71"/>
<evidence type="ECO:0000313" key="15">
    <source>
        <dbReference type="Proteomes" id="UP000267187"/>
    </source>
</evidence>
<dbReference type="InterPro" id="IPR023011">
    <property type="entry name" value="ATP_synth_F0_asu_AS"/>
</dbReference>
<feature type="transmembrane region" description="Helical" evidence="12">
    <location>
        <begin position="282"/>
        <end position="304"/>
    </location>
</feature>
<dbReference type="Proteomes" id="UP000267187">
    <property type="component" value="Unassembled WGS sequence"/>
</dbReference>
<dbReference type="EMBL" id="REFJ01000001">
    <property type="protein sequence ID" value="RMA82120.1"/>
    <property type="molecule type" value="Genomic_DNA"/>
</dbReference>
<dbReference type="CDD" id="cd00310">
    <property type="entry name" value="ATP-synt_Fo_a_6"/>
    <property type="match status" value="1"/>
</dbReference>
<gene>
    <name evidence="12" type="primary">atpB</name>
    <name evidence="14" type="ORF">DFR27_0067</name>
</gene>
<dbReference type="GO" id="GO:0045259">
    <property type="term" value="C:proton-transporting ATP synthase complex"/>
    <property type="evidence" value="ECO:0007669"/>
    <property type="project" value="UniProtKB-KW"/>
</dbReference>
<dbReference type="PANTHER" id="PTHR42823">
    <property type="entry name" value="ATP SYNTHASE SUBUNIT A, CHLOROPLASTIC"/>
    <property type="match status" value="1"/>
</dbReference>
<feature type="transmembrane region" description="Helical" evidence="12">
    <location>
        <begin position="132"/>
        <end position="150"/>
    </location>
</feature>
<dbReference type="SUPFAM" id="SSF81336">
    <property type="entry name" value="F1F0 ATP synthase subunit A"/>
    <property type="match status" value="1"/>
</dbReference>
<evidence type="ECO:0000256" key="13">
    <source>
        <dbReference type="RuleBase" id="RU000483"/>
    </source>
</evidence>
<feature type="transmembrane region" description="Helical" evidence="12">
    <location>
        <begin position="78"/>
        <end position="96"/>
    </location>
</feature>
<dbReference type="InterPro" id="IPR035908">
    <property type="entry name" value="F0_ATP_A_sf"/>
</dbReference>
<feature type="transmembrane region" description="Helical" evidence="12">
    <location>
        <begin position="182"/>
        <end position="199"/>
    </location>
</feature>
<evidence type="ECO:0000256" key="3">
    <source>
        <dbReference type="ARBA" id="ARBA00022448"/>
    </source>
</evidence>
<name>A0A3M0AB71_9GAMM</name>
<dbReference type="NCBIfam" id="TIGR01131">
    <property type="entry name" value="ATP_synt_6_or_A"/>
    <property type="match status" value="1"/>
</dbReference>
<evidence type="ECO:0000256" key="2">
    <source>
        <dbReference type="ARBA" id="ARBA00006810"/>
    </source>
</evidence>
<evidence type="ECO:0000256" key="9">
    <source>
        <dbReference type="ARBA" id="ARBA00023065"/>
    </source>
</evidence>
<evidence type="ECO:0000256" key="5">
    <source>
        <dbReference type="ARBA" id="ARBA00022547"/>
    </source>
</evidence>
<proteinExistence type="inferred from homology"/>
<dbReference type="FunFam" id="1.20.120.220:FF:000002">
    <property type="entry name" value="ATP synthase subunit a"/>
    <property type="match status" value="1"/>
</dbReference>
<dbReference type="PANTHER" id="PTHR42823:SF3">
    <property type="entry name" value="ATP SYNTHASE SUBUNIT A, CHLOROPLASTIC"/>
    <property type="match status" value="1"/>
</dbReference>
<keyword evidence="3 12" id="KW-0813">Transport</keyword>
<dbReference type="InterPro" id="IPR000568">
    <property type="entry name" value="ATP_synth_F0_asu"/>
</dbReference>
<comment type="subcellular location">
    <subcellularLocation>
        <location evidence="12 13">Cell membrane</location>
        <topology evidence="12 13">Multi-pass membrane protein</topology>
    </subcellularLocation>
    <subcellularLocation>
        <location evidence="1">Membrane</location>
        <topology evidence="1">Multi-pass membrane protein</topology>
    </subcellularLocation>
</comment>
<evidence type="ECO:0000256" key="8">
    <source>
        <dbReference type="ARBA" id="ARBA00022989"/>
    </source>
</evidence>
<keyword evidence="4 12" id="KW-1003">Cell membrane</keyword>
<sequence>MAGENQTPQEYIQHHLQNMTYGLLEPGACEETSVSCVDGVEPYVRADGTVITEPTWTMAHSAQEAKDMGFNAIHVDSMAWSWVLGLLFIFAFRSVAKKATTGVPTGFVNFVEMCVEFIDSTVKDTFHYRNPWIAPMALTVFFWILLMNTMDLVPVDWLPGLAMAIGGEHTFFKVVPTTDPNVTLGMALAVFAMVIYYSIKEKGILGFAKELGLHPFNHILMIPVNLVLELVNLIAKPISLGLRLFGNLYAGEMIFILIAIMFGAGLFMGIFAGVLQWAWAVFHILVIVLQAFVFTVLAVVYLAMAHDNEEH</sequence>
<comment type="caution">
    <text evidence="14">The sequence shown here is derived from an EMBL/GenBank/DDBJ whole genome shotgun (WGS) entry which is preliminary data.</text>
</comment>
<evidence type="ECO:0000256" key="7">
    <source>
        <dbReference type="ARBA" id="ARBA00022781"/>
    </source>
</evidence>
<keyword evidence="8 12" id="KW-1133">Transmembrane helix</keyword>
<reference evidence="14 15" key="1">
    <citation type="submission" date="2018-10" db="EMBL/GenBank/DDBJ databases">
        <title>Genomic Encyclopedia of Type Strains, Phase IV (KMG-IV): sequencing the most valuable type-strain genomes for metagenomic binning, comparative biology and taxonomic classification.</title>
        <authorList>
            <person name="Goeker M."/>
        </authorList>
    </citation>
    <scope>NUCLEOTIDE SEQUENCE [LARGE SCALE GENOMIC DNA]</scope>
    <source>
        <strain evidence="14 15">DSM 25080</strain>
    </source>
</reference>
<keyword evidence="10 12" id="KW-0472">Membrane</keyword>
<comment type="similarity">
    <text evidence="2 12 13">Belongs to the ATPase A chain family.</text>
</comment>
<protein>
    <recommendedName>
        <fullName evidence="12 13">ATP synthase subunit a</fullName>
    </recommendedName>
    <alternativeName>
        <fullName evidence="12">ATP synthase F0 sector subunit a</fullName>
    </alternativeName>
    <alternativeName>
        <fullName evidence="12">F-ATPase subunit 6</fullName>
    </alternativeName>
</protein>
<keyword evidence="6 12" id="KW-0812">Transmembrane</keyword>
<dbReference type="HAMAP" id="MF_01393">
    <property type="entry name" value="ATP_synth_a_bact"/>
    <property type="match status" value="1"/>
</dbReference>
<dbReference type="NCBIfam" id="NF004477">
    <property type="entry name" value="PRK05815.1-1"/>
    <property type="match status" value="1"/>
</dbReference>
<dbReference type="InterPro" id="IPR045082">
    <property type="entry name" value="ATP_syn_F0_a_bact/chloroplast"/>
</dbReference>
<keyword evidence="9 12" id="KW-0406">Ion transport</keyword>
<evidence type="ECO:0000256" key="6">
    <source>
        <dbReference type="ARBA" id="ARBA00022692"/>
    </source>
</evidence>
<keyword evidence="7 12" id="KW-0375">Hydrogen ion transport</keyword>
<evidence type="ECO:0000256" key="12">
    <source>
        <dbReference type="HAMAP-Rule" id="MF_01393"/>
    </source>
</evidence>
<evidence type="ECO:0000256" key="4">
    <source>
        <dbReference type="ARBA" id="ARBA00022475"/>
    </source>
</evidence>
<dbReference type="Gene3D" id="1.20.120.220">
    <property type="entry name" value="ATP synthase, F0 complex, subunit A"/>
    <property type="match status" value="1"/>
</dbReference>
<keyword evidence="15" id="KW-1185">Reference proteome</keyword>
<evidence type="ECO:0000256" key="1">
    <source>
        <dbReference type="ARBA" id="ARBA00004141"/>
    </source>
</evidence>